<evidence type="ECO:0000313" key="1">
    <source>
        <dbReference type="EMBL" id="GGL21723.1"/>
    </source>
</evidence>
<dbReference type="AlphaFoldDB" id="A0A830EY63"/>
<gene>
    <name evidence="1" type="ORF">GCM10009037_01300</name>
</gene>
<reference evidence="1 2" key="1">
    <citation type="journal article" date="2019" name="Int. J. Syst. Evol. Microbiol.">
        <title>The Global Catalogue of Microorganisms (GCM) 10K type strain sequencing project: providing services to taxonomists for standard genome sequencing and annotation.</title>
        <authorList>
            <consortium name="The Broad Institute Genomics Platform"/>
            <consortium name="The Broad Institute Genome Sequencing Center for Infectious Disease"/>
            <person name="Wu L."/>
            <person name="Ma J."/>
        </authorList>
    </citation>
    <scope>NUCLEOTIDE SEQUENCE [LARGE SCALE GENOMIC DNA]</scope>
    <source>
        <strain evidence="1 2">JCM 19585</strain>
    </source>
</reference>
<name>A0A830EY63_9EURY</name>
<comment type="caution">
    <text evidence="1">The sequence shown here is derived from an EMBL/GenBank/DDBJ whole genome shotgun (WGS) entry which is preliminary data.</text>
</comment>
<keyword evidence="2" id="KW-1185">Reference proteome</keyword>
<organism evidence="1 2">
    <name type="scientific">Halarchaeum grantii</name>
    <dbReference type="NCBI Taxonomy" id="1193105"/>
    <lineage>
        <taxon>Archaea</taxon>
        <taxon>Methanobacteriati</taxon>
        <taxon>Methanobacteriota</taxon>
        <taxon>Stenosarchaea group</taxon>
        <taxon>Halobacteria</taxon>
        <taxon>Halobacteriales</taxon>
        <taxon>Halobacteriaceae</taxon>
    </lineage>
</organism>
<protein>
    <submittedName>
        <fullName evidence="1">Uncharacterized protein</fullName>
    </submittedName>
</protein>
<evidence type="ECO:0000313" key="2">
    <source>
        <dbReference type="Proteomes" id="UP000628840"/>
    </source>
</evidence>
<sequence length="99" mass="11179">MERTWRLDDGERVRTITGVRRPDWQGMTDPCPDCGARAFRHVATSGGRYECVDGVVTRRTDYWDAGADLLTQCLDCDAVLYKHPAFELCVAILDGAVKW</sequence>
<accession>A0A830EY63</accession>
<dbReference type="EMBL" id="BMPF01000001">
    <property type="protein sequence ID" value="GGL21723.1"/>
    <property type="molecule type" value="Genomic_DNA"/>
</dbReference>
<proteinExistence type="predicted"/>
<dbReference type="RefSeq" id="WP_188876544.1">
    <property type="nucleotide sequence ID" value="NZ_BMPF01000001.1"/>
</dbReference>
<dbReference type="OrthoDB" id="306178at2157"/>
<dbReference type="Proteomes" id="UP000628840">
    <property type="component" value="Unassembled WGS sequence"/>
</dbReference>